<dbReference type="EMBL" id="CADCTR010002261">
    <property type="protein sequence ID" value="CAA9342146.1"/>
    <property type="molecule type" value="Genomic_DNA"/>
</dbReference>
<evidence type="ECO:0000313" key="1">
    <source>
        <dbReference type="EMBL" id="CAA9342146.1"/>
    </source>
</evidence>
<accession>A0A6J4LV37</accession>
<gene>
    <name evidence="1" type="ORF">AVDCRST_MAG93-6703</name>
</gene>
<dbReference type="AlphaFoldDB" id="A0A6J4LV37"/>
<proteinExistence type="predicted"/>
<sequence>MTAAHNTTTTEATTTTTAEVSELGLADLTDHADDIVAGTVSFIEEELMSPAAQMLFNASTDLLEGDK</sequence>
<protein>
    <submittedName>
        <fullName evidence="1">Uncharacterized protein</fullName>
    </submittedName>
</protein>
<reference evidence="1" key="1">
    <citation type="submission" date="2020-02" db="EMBL/GenBank/DDBJ databases">
        <authorList>
            <person name="Meier V. D."/>
        </authorList>
    </citation>
    <scope>NUCLEOTIDE SEQUENCE</scope>
    <source>
        <strain evidence="1">AVDCRST_MAG93</strain>
    </source>
</reference>
<name>A0A6J4LV37_9CHLR</name>
<organism evidence="1">
    <name type="scientific">uncultured Chloroflexia bacterium</name>
    <dbReference type="NCBI Taxonomy" id="1672391"/>
    <lineage>
        <taxon>Bacteria</taxon>
        <taxon>Bacillati</taxon>
        <taxon>Chloroflexota</taxon>
        <taxon>Chloroflexia</taxon>
        <taxon>environmental samples</taxon>
    </lineage>
</organism>
<feature type="non-terminal residue" evidence="1">
    <location>
        <position position="67"/>
    </location>
</feature>